<protein>
    <submittedName>
        <fullName evidence="1">Uncharacterized protein</fullName>
    </submittedName>
</protein>
<proteinExistence type="predicted"/>
<accession>A0AAN5IB41</accession>
<name>A0AAN5IB41_9BILA</name>
<evidence type="ECO:0000313" key="2">
    <source>
        <dbReference type="Proteomes" id="UP001328107"/>
    </source>
</evidence>
<dbReference type="AlphaFoldDB" id="A0AAN5IB41"/>
<keyword evidence="2" id="KW-1185">Reference proteome</keyword>
<dbReference type="Proteomes" id="UP001328107">
    <property type="component" value="Unassembled WGS sequence"/>
</dbReference>
<gene>
    <name evidence="1" type="ORF">PMAYCL1PPCAC_26656</name>
</gene>
<sequence>APSDRFDWHGNSATLLYTLILSHVRLLRRFNFIHVRVRRCTLLHHHRHAILRNQCRRSRQPNTASDHATLQRTVSGRGNCRRILLHAWRNRLHYIGDRKRHGKSFTDDSYRPVRSWNCVHSSFHLRYSLIYRHQGPLVLSSTCFLKSCCPTSIHFIQCEHV</sequence>
<evidence type="ECO:0000313" key="1">
    <source>
        <dbReference type="EMBL" id="GMR56461.1"/>
    </source>
</evidence>
<feature type="non-terminal residue" evidence="1">
    <location>
        <position position="1"/>
    </location>
</feature>
<organism evidence="1 2">
    <name type="scientific">Pristionchus mayeri</name>
    <dbReference type="NCBI Taxonomy" id="1317129"/>
    <lineage>
        <taxon>Eukaryota</taxon>
        <taxon>Metazoa</taxon>
        <taxon>Ecdysozoa</taxon>
        <taxon>Nematoda</taxon>
        <taxon>Chromadorea</taxon>
        <taxon>Rhabditida</taxon>
        <taxon>Rhabditina</taxon>
        <taxon>Diplogasteromorpha</taxon>
        <taxon>Diplogasteroidea</taxon>
        <taxon>Neodiplogasteridae</taxon>
        <taxon>Pristionchus</taxon>
    </lineage>
</organism>
<dbReference type="EMBL" id="BTRK01000005">
    <property type="protein sequence ID" value="GMR56461.1"/>
    <property type="molecule type" value="Genomic_DNA"/>
</dbReference>
<comment type="caution">
    <text evidence="1">The sequence shown here is derived from an EMBL/GenBank/DDBJ whole genome shotgun (WGS) entry which is preliminary data.</text>
</comment>
<reference evidence="2" key="1">
    <citation type="submission" date="2022-10" db="EMBL/GenBank/DDBJ databases">
        <title>Genome assembly of Pristionchus species.</title>
        <authorList>
            <person name="Yoshida K."/>
            <person name="Sommer R.J."/>
        </authorList>
    </citation>
    <scope>NUCLEOTIDE SEQUENCE [LARGE SCALE GENOMIC DNA]</scope>
    <source>
        <strain evidence="2">RS5460</strain>
    </source>
</reference>